<dbReference type="SUPFAM" id="SSF55804">
    <property type="entry name" value="Phoshotransferase/anion transport protein"/>
    <property type="match status" value="1"/>
</dbReference>
<dbReference type="EMBL" id="CP009220">
    <property type="protein sequence ID" value="ALC07041.1"/>
    <property type="molecule type" value="Genomic_DNA"/>
</dbReference>
<protein>
    <recommendedName>
        <fullName evidence="6">PTS EIIA type-2 domain-containing protein</fullName>
    </recommendedName>
</protein>
<dbReference type="InterPro" id="IPR016152">
    <property type="entry name" value="PTrfase/Anion_transptr"/>
</dbReference>
<dbReference type="KEGG" id="cdx:CDES_13555"/>
<dbReference type="PATRIC" id="fig|931089.4.peg.2741"/>
<keyword evidence="5" id="KW-0598">Phosphotransferase system</keyword>
<evidence type="ECO:0000256" key="1">
    <source>
        <dbReference type="ARBA" id="ARBA00022448"/>
    </source>
</evidence>
<dbReference type="InterPro" id="IPR004715">
    <property type="entry name" value="PTS_IIA_fruc"/>
</dbReference>
<dbReference type="PANTHER" id="PTHR47738">
    <property type="entry name" value="PTS SYSTEM FRUCTOSE-LIKE EIIA COMPONENT-RELATED"/>
    <property type="match status" value="1"/>
</dbReference>
<dbReference type="NCBIfam" id="TIGR00848">
    <property type="entry name" value="fruA"/>
    <property type="match status" value="1"/>
</dbReference>
<reference evidence="7 8" key="1">
    <citation type="submission" date="2014-08" db="EMBL/GenBank/DDBJ databases">
        <title>Complete genome sequence of Corynebacterium deserti GIMN1.010 (=DSM 45689), isolated from desert sand in western China.</title>
        <authorList>
            <person name="Ruckert C."/>
            <person name="Albersmeier A."/>
            <person name="Kalinowski J."/>
        </authorList>
    </citation>
    <scope>NUCLEOTIDE SEQUENCE [LARGE SCALE GENOMIC DNA]</scope>
    <source>
        <strain evidence="7 8">GIMN1.010</strain>
    </source>
</reference>
<dbReference type="AlphaFoldDB" id="A0A0M4CFR6"/>
<organism evidence="7 8">
    <name type="scientific">Corynebacterium deserti GIMN1.010</name>
    <dbReference type="NCBI Taxonomy" id="931089"/>
    <lineage>
        <taxon>Bacteria</taxon>
        <taxon>Bacillati</taxon>
        <taxon>Actinomycetota</taxon>
        <taxon>Actinomycetes</taxon>
        <taxon>Mycobacteriales</taxon>
        <taxon>Corynebacteriaceae</taxon>
        <taxon>Corynebacterium</taxon>
    </lineage>
</organism>
<keyword evidence="2" id="KW-0597">Phosphoprotein</keyword>
<keyword evidence="3" id="KW-0762">Sugar transport</keyword>
<dbReference type="InterPro" id="IPR051541">
    <property type="entry name" value="PTS_SugarTrans_NitroReg"/>
</dbReference>
<dbReference type="RefSeq" id="WP_053545912.1">
    <property type="nucleotide sequence ID" value="NZ_CP009220.1"/>
</dbReference>
<evidence type="ECO:0000256" key="5">
    <source>
        <dbReference type="ARBA" id="ARBA00022683"/>
    </source>
</evidence>
<dbReference type="Gene3D" id="3.40.930.10">
    <property type="entry name" value="Mannitol-specific EII, Chain A"/>
    <property type="match status" value="1"/>
</dbReference>
<dbReference type="PROSITE" id="PS51094">
    <property type="entry name" value="PTS_EIIA_TYPE_2"/>
    <property type="match status" value="1"/>
</dbReference>
<dbReference type="Pfam" id="PF00359">
    <property type="entry name" value="PTS_EIIA_2"/>
    <property type="match status" value="1"/>
</dbReference>
<sequence>MSTPQSLAGLIDPELVELNAPYSSKQEVFEAVAKRLVTKGVVSDADALIRDIEFRETQGKTGIGNLIAIPHAKSSSVNSPSVSVIVLDQEIEWETLDDAGVQGIILFAVNDQPEGAREHLRLLSLFARKLAHTKVTDALIHASSTDDVVAAFA</sequence>
<keyword evidence="8" id="KW-1185">Reference proteome</keyword>
<evidence type="ECO:0000256" key="2">
    <source>
        <dbReference type="ARBA" id="ARBA00022553"/>
    </source>
</evidence>
<proteinExistence type="predicted"/>
<evidence type="ECO:0000313" key="8">
    <source>
        <dbReference type="Proteomes" id="UP000068067"/>
    </source>
</evidence>
<dbReference type="PROSITE" id="PS00372">
    <property type="entry name" value="PTS_EIIA_TYPE_2_HIS"/>
    <property type="match status" value="1"/>
</dbReference>
<evidence type="ECO:0000313" key="7">
    <source>
        <dbReference type="EMBL" id="ALC07041.1"/>
    </source>
</evidence>
<gene>
    <name evidence="7" type="ORF">CDES_13555</name>
</gene>
<keyword evidence="1" id="KW-0813">Transport</keyword>
<dbReference type="InterPro" id="IPR002178">
    <property type="entry name" value="PTS_EIIA_type-2_dom"/>
</dbReference>
<evidence type="ECO:0000256" key="4">
    <source>
        <dbReference type="ARBA" id="ARBA00022679"/>
    </source>
</evidence>
<dbReference type="OrthoDB" id="9782569at2"/>
<dbReference type="Proteomes" id="UP000068067">
    <property type="component" value="Chromosome"/>
</dbReference>
<name>A0A0M4CFR6_9CORY</name>
<dbReference type="PANTHER" id="PTHR47738:SF2">
    <property type="entry name" value="PTS SYSTEM FRUCTOSE-LIKE EIIA COMPONENT"/>
    <property type="match status" value="1"/>
</dbReference>
<dbReference type="GO" id="GO:0008982">
    <property type="term" value="F:protein-N(PI)-phosphohistidine-sugar phosphotransferase activity"/>
    <property type="evidence" value="ECO:0007669"/>
    <property type="project" value="InterPro"/>
</dbReference>
<dbReference type="GO" id="GO:0016020">
    <property type="term" value="C:membrane"/>
    <property type="evidence" value="ECO:0007669"/>
    <property type="project" value="InterPro"/>
</dbReference>
<dbReference type="GO" id="GO:0009401">
    <property type="term" value="P:phosphoenolpyruvate-dependent sugar phosphotransferase system"/>
    <property type="evidence" value="ECO:0007669"/>
    <property type="project" value="UniProtKB-KW"/>
</dbReference>
<keyword evidence="4" id="KW-0808">Transferase</keyword>
<dbReference type="CDD" id="cd00211">
    <property type="entry name" value="PTS_IIA_fru"/>
    <property type="match status" value="1"/>
</dbReference>
<dbReference type="STRING" id="931089.CDES_13555"/>
<evidence type="ECO:0000256" key="3">
    <source>
        <dbReference type="ARBA" id="ARBA00022597"/>
    </source>
</evidence>
<accession>A0A0M4CFR6</accession>
<feature type="domain" description="PTS EIIA type-2" evidence="6">
    <location>
        <begin position="9"/>
        <end position="153"/>
    </location>
</feature>
<evidence type="ECO:0000259" key="6">
    <source>
        <dbReference type="PROSITE" id="PS51094"/>
    </source>
</evidence>